<dbReference type="PANTHER" id="PTHR30543:SF21">
    <property type="entry name" value="NAD(P)H-DEPENDENT FMN REDUCTASE LOT6"/>
    <property type="match status" value="1"/>
</dbReference>
<dbReference type="KEGG" id="cgo:Corgl_0654"/>
<evidence type="ECO:0000259" key="1">
    <source>
        <dbReference type="Pfam" id="PF03358"/>
    </source>
</evidence>
<dbReference type="AlphaFoldDB" id="F2N7F2"/>
<keyword evidence="3" id="KW-1185">Reference proteome</keyword>
<proteinExistence type="predicted"/>
<dbReference type="GO" id="GO:0005829">
    <property type="term" value="C:cytosol"/>
    <property type="evidence" value="ECO:0007669"/>
    <property type="project" value="TreeGrafter"/>
</dbReference>
<dbReference type="RefSeq" id="WP_013708511.1">
    <property type="nucleotide sequence ID" value="NC_015389.1"/>
</dbReference>
<dbReference type="PANTHER" id="PTHR30543">
    <property type="entry name" value="CHROMATE REDUCTASE"/>
    <property type="match status" value="1"/>
</dbReference>
<dbReference type="STRING" id="700015.Corgl_0654"/>
<gene>
    <name evidence="2" type="ordered locus">Corgl_0654</name>
</gene>
<sequence length="185" mass="20398">MGDIKRIVAIVGSLRQGSFNRTLARYAAWSQKKRADISILEIDDVPFMNQDIEFPAPEAVTRIRDAVTRAQGVWFFTPEYNSSFPAPTKNVVDWLSRPVVAGDYSTPRPLTQKPVAISGVGGKRRTASVRKSLFDLLSLIGATVIGADGEGFTVPGQTWQTGRYDIPAEDRARLDRQGEEFIAAL</sequence>
<reference evidence="3" key="1">
    <citation type="journal article" date="2013" name="Stand. Genomic Sci.">
        <title>Complete genome sequence of Coriobacterium glomerans type strain (PW2(T)) from the midgut of Pyrrhocoris apterus L. (red soldier bug).</title>
        <authorList>
            <person name="Stackebrandt E."/>
            <person name="Zeytun A."/>
            <person name="Lapidus A."/>
            <person name="Nolan M."/>
            <person name="Lucas S."/>
            <person name="Hammon N."/>
            <person name="Deshpande S."/>
            <person name="Cheng J.F."/>
            <person name="Tapia R."/>
            <person name="Goodwin L.A."/>
            <person name="Pitluck S."/>
            <person name="Liolios K."/>
            <person name="Pagani I."/>
            <person name="Ivanova N."/>
            <person name="Mavromatis K."/>
            <person name="Mikhailova N."/>
            <person name="Huntemann M."/>
            <person name="Pati A."/>
            <person name="Chen A."/>
            <person name="Palaniappan K."/>
            <person name="Chang Y.J."/>
            <person name="Land M."/>
            <person name="Hauser L."/>
            <person name="Rohde M."/>
            <person name="Pukall R."/>
            <person name="Goker M."/>
            <person name="Detter J.C."/>
            <person name="Woyke T."/>
            <person name="Bristow J."/>
            <person name="Eisen J.A."/>
            <person name="Markowitz V."/>
            <person name="Hugenholtz P."/>
            <person name="Kyrpides N.C."/>
            <person name="Klenk H.P."/>
        </authorList>
    </citation>
    <scope>NUCLEOTIDE SEQUENCE</scope>
    <source>
        <strain evidence="3">ATCC 49209 / DSM 20642 / JCM 10262 / PW2</strain>
    </source>
</reference>
<dbReference type="Gene3D" id="3.40.50.360">
    <property type="match status" value="1"/>
</dbReference>
<dbReference type="EMBL" id="CP002628">
    <property type="protein sequence ID" value="AEB06768.1"/>
    <property type="molecule type" value="Genomic_DNA"/>
</dbReference>
<dbReference type="InterPro" id="IPR005025">
    <property type="entry name" value="FMN_Rdtase-like_dom"/>
</dbReference>
<organism evidence="2 3">
    <name type="scientific">Coriobacterium glomerans (strain ATCC 49209 / DSM 20642 / JCM 10262 / PW2)</name>
    <dbReference type="NCBI Taxonomy" id="700015"/>
    <lineage>
        <taxon>Bacteria</taxon>
        <taxon>Bacillati</taxon>
        <taxon>Actinomycetota</taxon>
        <taxon>Coriobacteriia</taxon>
        <taxon>Coriobacteriales</taxon>
        <taxon>Coriobacteriaceae</taxon>
        <taxon>Coriobacterium</taxon>
    </lineage>
</organism>
<accession>F2N7F2</accession>
<dbReference type="HOGENOM" id="CLU_055322_4_2_11"/>
<dbReference type="Pfam" id="PF03358">
    <property type="entry name" value="FMN_red"/>
    <property type="match status" value="1"/>
</dbReference>
<evidence type="ECO:0000313" key="2">
    <source>
        <dbReference type="EMBL" id="AEB06768.1"/>
    </source>
</evidence>
<feature type="domain" description="NADPH-dependent FMN reductase-like" evidence="1">
    <location>
        <begin position="6"/>
        <end position="147"/>
    </location>
</feature>
<dbReference type="OrthoDB" id="9812295at2"/>
<dbReference type="Proteomes" id="UP000006851">
    <property type="component" value="Chromosome"/>
</dbReference>
<dbReference type="GO" id="GO:0016491">
    <property type="term" value="F:oxidoreductase activity"/>
    <property type="evidence" value="ECO:0007669"/>
    <property type="project" value="InterPro"/>
</dbReference>
<dbReference type="InterPro" id="IPR050712">
    <property type="entry name" value="NAD(P)H-dep_reductase"/>
</dbReference>
<dbReference type="GO" id="GO:0010181">
    <property type="term" value="F:FMN binding"/>
    <property type="evidence" value="ECO:0007669"/>
    <property type="project" value="TreeGrafter"/>
</dbReference>
<evidence type="ECO:0000313" key="3">
    <source>
        <dbReference type="Proteomes" id="UP000006851"/>
    </source>
</evidence>
<protein>
    <submittedName>
        <fullName evidence="2">NADPH-dependent FMN reductase</fullName>
    </submittedName>
</protein>
<name>F2N7F2_CORGP</name>
<dbReference type="InterPro" id="IPR029039">
    <property type="entry name" value="Flavoprotein-like_sf"/>
</dbReference>
<dbReference type="eggNOG" id="COG0431">
    <property type="taxonomic scope" value="Bacteria"/>
</dbReference>
<dbReference type="SUPFAM" id="SSF52218">
    <property type="entry name" value="Flavoproteins"/>
    <property type="match status" value="1"/>
</dbReference>